<dbReference type="InterPro" id="IPR000644">
    <property type="entry name" value="CBS_dom"/>
</dbReference>
<dbReference type="SUPFAM" id="SSF53697">
    <property type="entry name" value="SIS domain"/>
    <property type="match status" value="1"/>
</dbReference>
<dbReference type="Pfam" id="PF01380">
    <property type="entry name" value="SIS"/>
    <property type="match status" value="1"/>
</dbReference>
<dbReference type="EMBL" id="FNAP01000001">
    <property type="protein sequence ID" value="SDD80501.1"/>
    <property type="molecule type" value="Genomic_DNA"/>
</dbReference>
<keyword evidence="5" id="KW-0479">Metal-binding</keyword>
<keyword evidence="3 7" id="KW-0129">CBS domain</keyword>
<feature type="site" description="Catalytically relevant" evidence="6">
    <location>
        <position position="199"/>
    </location>
</feature>
<dbReference type="PIRSF" id="PIRSF004692">
    <property type="entry name" value="KdsD_KpsF"/>
    <property type="match status" value="1"/>
</dbReference>
<evidence type="ECO:0000313" key="11">
    <source>
        <dbReference type="Proteomes" id="UP000199412"/>
    </source>
</evidence>
<feature type="binding site" evidence="5">
    <location>
        <position position="88"/>
    </location>
    <ligand>
        <name>Zn(2+)</name>
        <dbReference type="ChEBI" id="CHEBI:29105"/>
    </ligand>
</feature>
<dbReference type="GO" id="GO:1901135">
    <property type="term" value="P:carbohydrate derivative metabolic process"/>
    <property type="evidence" value="ECO:0007669"/>
    <property type="project" value="InterPro"/>
</dbReference>
<dbReference type="InterPro" id="IPR046342">
    <property type="entry name" value="CBS_dom_sf"/>
</dbReference>
<dbReference type="SUPFAM" id="SSF54631">
    <property type="entry name" value="CBS-domain pair"/>
    <property type="match status" value="1"/>
</dbReference>
<feature type="site" description="Catalytically relevant" evidence="6">
    <location>
        <position position="117"/>
    </location>
</feature>
<gene>
    <name evidence="10" type="ORF">SAMN05421720_101592</name>
</gene>
<evidence type="ECO:0000256" key="5">
    <source>
        <dbReference type="PIRSR" id="PIRSR004692-2"/>
    </source>
</evidence>
<keyword evidence="11" id="KW-1185">Reference proteome</keyword>
<reference evidence="10 11" key="1">
    <citation type="submission" date="2016-10" db="EMBL/GenBank/DDBJ databases">
        <authorList>
            <person name="de Groot N.N."/>
        </authorList>
    </citation>
    <scope>NUCLEOTIDE SEQUENCE [LARGE SCALE GENOMIC DNA]</scope>
    <source>
        <strain evidence="10 11">ATCC 700224</strain>
    </source>
</reference>
<comment type="similarity">
    <text evidence="1 4">Belongs to the SIS family. GutQ/KpsF subfamily.</text>
</comment>
<keyword evidence="5" id="KW-0862">Zinc</keyword>
<dbReference type="InterPro" id="IPR004800">
    <property type="entry name" value="KdsD/KpsF-type"/>
</dbReference>
<evidence type="ECO:0000256" key="4">
    <source>
        <dbReference type="PIRNR" id="PIRNR004692"/>
    </source>
</evidence>
<organism evidence="10 11">
    <name type="scientific">Rhodospira trueperi</name>
    <dbReference type="NCBI Taxonomy" id="69960"/>
    <lineage>
        <taxon>Bacteria</taxon>
        <taxon>Pseudomonadati</taxon>
        <taxon>Pseudomonadota</taxon>
        <taxon>Alphaproteobacteria</taxon>
        <taxon>Rhodospirillales</taxon>
        <taxon>Rhodospirillaceae</taxon>
        <taxon>Rhodospira</taxon>
    </lineage>
</organism>
<keyword evidence="2" id="KW-0677">Repeat</keyword>
<protein>
    <submittedName>
        <fullName evidence="10">Arabinose-5-phosphate isomerase</fullName>
    </submittedName>
</protein>
<dbReference type="SMART" id="SM00116">
    <property type="entry name" value="CBS"/>
    <property type="match status" value="2"/>
</dbReference>
<dbReference type="OrthoDB" id="9762536at2"/>
<dbReference type="PROSITE" id="PS51464">
    <property type="entry name" value="SIS"/>
    <property type="match status" value="1"/>
</dbReference>
<dbReference type="AlphaFoldDB" id="A0A1G6XRA5"/>
<feature type="site" description="Catalytically relevant" evidence="6">
    <location>
        <position position="65"/>
    </location>
</feature>
<dbReference type="InterPro" id="IPR050986">
    <property type="entry name" value="GutQ/KpsF_isomerases"/>
</dbReference>
<dbReference type="FunFam" id="3.40.50.10490:FF:000011">
    <property type="entry name" value="Arabinose 5-phosphate isomerase"/>
    <property type="match status" value="1"/>
</dbReference>
<feature type="site" description="Catalytically relevant" evidence="6">
    <location>
        <position position="158"/>
    </location>
</feature>
<dbReference type="InterPro" id="IPR035474">
    <property type="entry name" value="SIS_Kpsf"/>
</dbReference>
<evidence type="ECO:0000256" key="2">
    <source>
        <dbReference type="ARBA" id="ARBA00022737"/>
    </source>
</evidence>
<dbReference type="PROSITE" id="PS51371">
    <property type="entry name" value="CBS"/>
    <property type="match status" value="2"/>
</dbReference>
<evidence type="ECO:0000256" key="7">
    <source>
        <dbReference type="PROSITE-ProRule" id="PRU00703"/>
    </source>
</evidence>
<evidence type="ECO:0000256" key="1">
    <source>
        <dbReference type="ARBA" id="ARBA00008165"/>
    </source>
</evidence>
<dbReference type="PANTHER" id="PTHR42745">
    <property type="match status" value="1"/>
</dbReference>
<dbReference type="Gene3D" id="3.40.50.10490">
    <property type="entry name" value="Glucose-6-phosphate isomerase like protein, domain 1"/>
    <property type="match status" value="1"/>
</dbReference>
<dbReference type="GO" id="GO:0005975">
    <property type="term" value="P:carbohydrate metabolic process"/>
    <property type="evidence" value="ECO:0007669"/>
    <property type="project" value="InterPro"/>
</dbReference>
<dbReference type="Gene3D" id="3.10.580.10">
    <property type="entry name" value="CBS-domain"/>
    <property type="match status" value="1"/>
</dbReference>
<keyword evidence="10" id="KW-0413">Isomerase</keyword>
<feature type="domain" description="CBS" evidence="8">
    <location>
        <begin position="280"/>
        <end position="333"/>
    </location>
</feature>
<proteinExistence type="inferred from homology"/>
<dbReference type="CDD" id="cd04604">
    <property type="entry name" value="CBS_pair_SIS_assoc"/>
    <property type="match status" value="1"/>
</dbReference>
<evidence type="ECO:0000259" key="8">
    <source>
        <dbReference type="PROSITE" id="PS51371"/>
    </source>
</evidence>
<dbReference type="InterPro" id="IPR001347">
    <property type="entry name" value="SIS_dom"/>
</dbReference>
<dbReference type="STRING" id="69960.SAMN05421720_101592"/>
<accession>A0A1G6XRA5</accession>
<dbReference type="Proteomes" id="UP000199412">
    <property type="component" value="Unassembled WGS sequence"/>
</dbReference>
<dbReference type="Pfam" id="PF00571">
    <property type="entry name" value="CBS"/>
    <property type="match status" value="2"/>
</dbReference>
<sequence length="333" mass="34935">MSVPVSSSPSSSAAAPSALESARRVLHREADALRAMAETLGADFDAAIAQLRACAGRVTVTGMGKSGHVARKIAATLASTGTLAQFVHPSEASHGDLGMIGRDDAVMALSNSGNTPELEDIVAYTRRFGIPLIAMTRCADSPLAHAADVALVLPPHEEACPLGLAPTTSTTVMMALGDAVAVALLEARGFSARDFQVFHPGGRLGRALLRVADLMHTGDTLPLVPFDTPMSGVLIEMSRKGFGCAGIVAEDGRLAGIITDGDLRRHMAPDLVQRRADVIMTRDPRTIAPGMLAVEALRIMNAGDRPITSLFVVDEARPVGFIHMHDLLRAGID</sequence>
<dbReference type="GO" id="GO:0097367">
    <property type="term" value="F:carbohydrate derivative binding"/>
    <property type="evidence" value="ECO:0007669"/>
    <property type="project" value="InterPro"/>
</dbReference>
<dbReference type="CDD" id="cd05014">
    <property type="entry name" value="SIS_Kpsf"/>
    <property type="match status" value="1"/>
</dbReference>
<dbReference type="NCBIfam" id="TIGR00393">
    <property type="entry name" value="kpsF"/>
    <property type="match status" value="1"/>
</dbReference>
<name>A0A1G6XRA5_9PROT</name>
<dbReference type="GO" id="GO:0046872">
    <property type="term" value="F:metal ion binding"/>
    <property type="evidence" value="ECO:0007669"/>
    <property type="project" value="UniProtKB-KW"/>
</dbReference>
<evidence type="ECO:0000256" key="3">
    <source>
        <dbReference type="ARBA" id="ARBA00023122"/>
    </source>
</evidence>
<dbReference type="InterPro" id="IPR046348">
    <property type="entry name" value="SIS_dom_sf"/>
</dbReference>
<feature type="domain" description="CBS" evidence="8">
    <location>
        <begin position="215"/>
        <end position="278"/>
    </location>
</feature>
<dbReference type="RefSeq" id="WP_092781752.1">
    <property type="nucleotide sequence ID" value="NZ_FNAP01000001.1"/>
</dbReference>
<evidence type="ECO:0000259" key="9">
    <source>
        <dbReference type="PROSITE" id="PS51464"/>
    </source>
</evidence>
<feature type="domain" description="SIS" evidence="9">
    <location>
        <begin position="47"/>
        <end position="190"/>
    </location>
</feature>
<dbReference type="PANTHER" id="PTHR42745:SF1">
    <property type="entry name" value="ARABINOSE 5-PHOSPHATE ISOMERASE KDSD"/>
    <property type="match status" value="1"/>
</dbReference>
<dbReference type="GO" id="GO:0019146">
    <property type="term" value="F:arabinose-5-phosphate isomerase activity"/>
    <property type="evidence" value="ECO:0007669"/>
    <property type="project" value="UniProtKB-ARBA"/>
</dbReference>
<evidence type="ECO:0000313" key="10">
    <source>
        <dbReference type="EMBL" id="SDD80501.1"/>
    </source>
</evidence>
<evidence type="ECO:0000256" key="6">
    <source>
        <dbReference type="PIRSR" id="PIRSR004692-3"/>
    </source>
</evidence>